<evidence type="ECO:0000313" key="1">
    <source>
        <dbReference type="EMBL" id="JAE37466.1"/>
    </source>
</evidence>
<sequence length="37" mass="4114">MADHMTCGIKHGGVVIYIHTMETPGPPLCHLVWAHLF</sequence>
<dbReference type="AlphaFoldDB" id="A0A0A9HRF2"/>
<reference evidence="1" key="2">
    <citation type="journal article" date="2015" name="Data Brief">
        <title>Shoot transcriptome of the giant reed, Arundo donax.</title>
        <authorList>
            <person name="Barrero R.A."/>
            <person name="Guerrero F.D."/>
            <person name="Moolhuijzen P."/>
            <person name="Goolsby J.A."/>
            <person name="Tidwell J."/>
            <person name="Bellgard S.E."/>
            <person name="Bellgard M.I."/>
        </authorList>
    </citation>
    <scope>NUCLEOTIDE SEQUENCE</scope>
    <source>
        <tissue evidence="1">Shoot tissue taken approximately 20 cm above the soil surface</tissue>
    </source>
</reference>
<organism evidence="1">
    <name type="scientific">Arundo donax</name>
    <name type="common">Giant reed</name>
    <name type="synonym">Donax arundinaceus</name>
    <dbReference type="NCBI Taxonomy" id="35708"/>
    <lineage>
        <taxon>Eukaryota</taxon>
        <taxon>Viridiplantae</taxon>
        <taxon>Streptophyta</taxon>
        <taxon>Embryophyta</taxon>
        <taxon>Tracheophyta</taxon>
        <taxon>Spermatophyta</taxon>
        <taxon>Magnoliopsida</taxon>
        <taxon>Liliopsida</taxon>
        <taxon>Poales</taxon>
        <taxon>Poaceae</taxon>
        <taxon>PACMAD clade</taxon>
        <taxon>Arundinoideae</taxon>
        <taxon>Arundineae</taxon>
        <taxon>Arundo</taxon>
    </lineage>
</organism>
<name>A0A0A9HRF2_ARUDO</name>
<dbReference type="EMBL" id="GBRH01160430">
    <property type="protein sequence ID" value="JAE37466.1"/>
    <property type="molecule type" value="Transcribed_RNA"/>
</dbReference>
<proteinExistence type="predicted"/>
<protein>
    <submittedName>
        <fullName evidence="1">Uncharacterized protein</fullName>
    </submittedName>
</protein>
<reference evidence="1" key="1">
    <citation type="submission" date="2014-09" db="EMBL/GenBank/DDBJ databases">
        <authorList>
            <person name="Magalhaes I.L.F."/>
            <person name="Oliveira U."/>
            <person name="Santos F.R."/>
            <person name="Vidigal T.H.D.A."/>
            <person name="Brescovit A.D."/>
            <person name="Santos A.J."/>
        </authorList>
    </citation>
    <scope>NUCLEOTIDE SEQUENCE</scope>
    <source>
        <tissue evidence="1">Shoot tissue taken approximately 20 cm above the soil surface</tissue>
    </source>
</reference>
<accession>A0A0A9HRF2</accession>